<organism evidence="10 11">
    <name type="scientific">Giesbergeria sinuosa</name>
    <dbReference type="NCBI Taxonomy" id="80883"/>
    <lineage>
        <taxon>Bacteria</taxon>
        <taxon>Pseudomonadati</taxon>
        <taxon>Pseudomonadota</taxon>
        <taxon>Betaproteobacteria</taxon>
        <taxon>Burkholderiales</taxon>
        <taxon>Comamonadaceae</taxon>
        <taxon>Giesbergeria</taxon>
    </lineage>
</organism>
<dbReference type="InterPro" id="IPR043128">
    <property type="entry name" value="Rev_trsase/Diguanyl_cyclase"/>
</dbReference>
<evidence type="ECO:0000256" key="4">
    <source>
        <dbReference type="ARBA" id="ARBA00022692"/>
    </source>
</evidence>
<protein>
    <recommendedName>
        <fullName evidence="2">diguanylate cyclase</fullName>
        <ecNumber evidence="2">2.7.7.65</ecNumber>
    </recommendedName>
</protein>
<dbReference type="SUPFAM" id="SSF55073">
    <property type="entry name" value="Nucleotide cyclase"/>
    <property type="match status" value="1"/>
</dbReference>
<dbReference type="InterPro" id="IPR050469">
    <property type="entry name" value="Diguanylate_Cyclase"/>
</dbReference>
<comment type="caution">
    <text evidence="10">The sequence shown here is derived from an EMBL/GenBank/DDBJ whole genome shotgun (WGS) entry which is preliminary data.</text>
</comment>
<dbReference type="PANTHER" id="PTHR45138:SF9">
    <property type="entry name" value="DIGUANYLATE CYCLASE DGCM-RELATED"/>
    <property type="match status" value="1"/>
</dbReference>
<comment type="catalytic activity">
    <reaction evidence="7">
        <text>2 GTP = 3',3'-c-di-GMP + 2 diphosphate</text>
        <dbReference type="Rhea" id="RHEA:24898"/>
        <dbReference type="ChEBI" id="CHEBI:33019"/>
        <dbReference type="ChEBI" id="CHEBI:37565"/>
        <dbReference type="ChEBI" id="CHEBI:58805"/>
        <dbReference type="EC" id="2.7.7.65"/>
    </reaction>
</comment>
<dbReference type="EMBL" id="JBHSHJ010000016">
    <property type="protein sequence ID" value="MFC4790344.1"/>
    <property type="molecule type" value="Genomic_DNA"/>
</dbReference>
<dbReference type="Gene3D" id="3.30.70.270">
    <property type="match status" value="1"/>
</dbReference>
<evidence type="ECO:0000256" key="2">
    <source>
        <dbReference type="ARBA" id="ARBA00012528"/>
    </source>
</evidence>
<dbReference type="Proteomes" id="UP001596001">
    <property type="component" value="Unassembled WGS sequence"/>
</dbReference>
<evidence type="ECO:0000256" key="5">
    <source>
        <dbReference type="ARBA" id="ARBA00022989"/>
    </source>
</evidence>
<dbReference type="InterPro" id="IPR007895">
    <property type="entry name" value="MASE1"/>
</dbReference>
<dbReference type="PROSITE" id="PS50887">
    <property type="entry name" value="GGDEF"/>
    <property type="match status" value="1"/>
</dbReference>
<dbReference type="SMART" id="SM00267">
    <property type="entry name" value="GGDEF"/>
    <property type="match status" value="1"/>
</dbReference>
<keyword evidence="5 8" id="KW-1133">Transmembrane helix</keyword>
<keyword evidence="11" id="KW-1185">Reference proteome</keyword>
<keyword evidence="4 8" id="KW-0812">Transmembrane</keyword>
<gene>
    <name evidence="10" type="ORF">ACFO6X_15280</name>
</gene>
<sequence>MPTKRDWFGLIASSILYYLTARAGMTLFSFQPANITLIWLPSGIGLVMVLTWGLKAVPFVVLPDFLANFPGLLEGRPWSSAVFHTSISTIADTLAPLLATQLMGRFMKEGVQDAKDLIWFLLYGCAIPVGLSSTLLSLNLLTGHYIESAAVFDFIKMLFFADCLGILLVYQIYIGWPDAKSLVWRPYQTLVGVGILLAFLLMAGVSTKQWWTYYLILPALVIAAFEINLFYIATLSSLSMLAMILTTAHGLGPFIADDPQEANAEMMAYVISAVLTIFGLSLQNSQLHRTENDKRKAEQEAQHDPMTEILNRRAFMPLLQQSYEHAQAHGSTYSVAILDIDDFKSINDRYGHAAGDMVIKHMASTIQKYCPEQGYAARIGGEEFAILLPNTHAIEAYQRMEQIRIDFMDTLTPCEDGQLVAATVSIGIACYQGQSGANQVLGDADAALYRAKGSGRNQVLCSP</sequence>
<feature type="transmembrane region" description="Helical" evidence="8">
    <location>
        <begin position="187"/>
        <end position="205"/>
    </location>
</feature>
<dbReference type="EC" id="2.7.7.65" evidence="2"/>
<feature type="transmembrane region" description="Helical" evidence="8">
    <location>
        <begin position="211"/>
        <end position="231"/>
    </location>
</feature>
<dbReference type="RefSeq" id="WP_382434726.1">
    <property type="nucleotide sequence ID" value="NZ_JBHSHJ010000016.1"/>
</dbReference>
<feature type="transmembrane region" description="Helical" evidence="8">
    <location>
        <begin position="37"/>
        <end position="61"/>
    </location>
</feature>
<dbReference type="PANTHER" id="PTHR45138">
    <property type="entry name" value="REGULATORY COMPONENTS OF SENSORY TRANSDUCTION SYSTEM"/>
    <property type="match status" value="1"/>
</dbReference>
<evidence type="ECO:0000256" key="3">
    <source>
        <dbReference type="ARBA" id="ARBA00022475"/>
    </source>
</evidence>
<dbReference type="Pfam" id="PF05231">
    <property type="entry name" value="MASE1"/>
    <property type="match status" value="1"/>
</dbReference>
<keyword evidence="3" id="KW-1003">Cell membrane</keyword>
<evidence type="ECO:0000256" key="6">
    <source>
        <dbReference type="ARBA" id="ARBA00023136"/>
    </source>
</evidence>
<dbReference type="InterPro" id="IPR000160">
    <property type="entry name" value="GGDEF_dom"/>
</dbReference>
<evidence type="ECO:0000313" key="11">
    <source>
        <dbReference type="Proteomes" id="UP001596001"/>
    </source>
</evidence>
<keyword evidence="10" id="KW-0548">Nucleotidyltransferase</keyword>
<dbReference type="GO" id="GO:0052621">
    <property type="term" value="F:diguanylate cyclase activity"/>
    <property type="evidence" value="ECO:0007669"/>
    <property type="project" value="UniProtKB-EC"/>
</dbReference>
<feature type="transmembrane region" description="Helical" evidence="8">
    <location>
        <begin position="238"/>
        <end position="256"/>
    </location>
</feature>
<dbReference type="CDD" id="cd01949">
    <property type="entry name" value="GGDEF"/>
    <property type="match status" value="1"/>
</dbReference>
<dbReference type="Pfam" id="PF00990">
    <property type="entry name" value="GGDEF"/>
    <property type="match status" value="1"/>
</dbReference>
<evidence type="ECO:0000259" key="9">
    <source>
        <dbReference type="PROSITE" id="PS50887"/>
    </source>
</evidence>
<name>A0ABV9QHU0_9BURK</name>
<evidence type="ECO:0000256" key="7">
    <source>
        <dbReference type="ARBA" id="ARBA00034247"/>
    </source>
</evidence>
<accession>A0ABV9QHU0</accession>
<comment type="subcellular location">
    <subcellularLocation>
        <location evidence="1">Cell membrane</location>
        <topology evidence="1">Multi-pass membrane protein</topology>
    </subcellularLocation>
</comment>
<feature type="transmembrane region" description="Helical" evidence="8">
    <location>
        <begin position="6"/>
        <end position="25"/>
    </location>
</feature>
<feature type="transmembrane region" description="Helical" evidence="8">
    <location>
        <begin position="268"/>
        <end position="287"/>
    </location>
</feature>
<evidence type="ECO:0000313" key="10">
    <source>
        <dbReference type="EMBL" id="MFC4790344.1"/>
    </source>
</evidence>
<dbReference type="InterPro" id="IPR029787">
    <property type="entry name" value="Nucleotide_cyclase"/>
</dbReference>
<feature type="transmembrane region" description="Helical" evidence="8">
    <location>
        <begin position="154"/>
        <end position="175"/>
    </location>
</feature>
<dbReference type="NCBIfam" id="TIGR00254">
    <property type="entry name" value="GGDEF"/>
    <property type="match status" value="1"/>
</dbReference>
<keyword evidence="10" id="KW-0808">Transferase</keyword>
<proteinExistence type="predicted"/>
<evidence type="ECO:0000256" key="1">
    <source>
        <dbReference type="ARBA" id="ARBA00004651"/>
    </source>
</evidence>
<evidence type="ECO:0000256" key="8">
    <source>
        <dbReference type="SAM" id="Phobius"/>
    </source>
</evidence>
<feature type="domain" description="GGDEF" evidence="9">
    <location>
        <begin position="331"/>
        <end position="463"/>
    </location>
</feature>
<reference evidence="11" key="1">
    <citation type="journal article" date="2019" name="Int. J. Syst. Evol. Microbiol.">
        <title>The Global Catalogue of Microorganisms (GCM) 10K type strain sequencing project: providing services to taxonomists for standard genome sequencing and annotation.</title>
        <authorList>
            <consortium name="The Broad Institute Genomics Platform"/>
            <consortium name="The Broad Institute Genome Sequencing Center for Infectious Disease"/>
            <person name="Wu L."/>
            <person name="Ma J."/>
        </authorList>
    </citation>
    <scope>NUCLEOTIDE SEQUENCE [LARGE SCALE GENOMIC DNA]</scope>
    <source>
        <strain evidence="11">CCUG 49452</strain>
    </source>
</reference>
<keyword evidence="6 8" id="KW-0472">Membrane</keyword>
<feature type="transmembrane region" description="Helical" evidence="8">
    <location>
        <begin position="120"/>
        <end position="142"/>
    </location>
</feature>